<evidence type="ECO:0000256" key="1">
    <source>
        <dbReference type="SAM" id="Phobius"/>
    </source>
</evidence>
<feature type="transmembrane region" description="Helical" evidence="1">
    <location>
        <begin position="6"/>
        <end position="28"/>
    </location>
</feature>
<protein>
    <submittedName>
        <fullName evidence="2">TMEM165/GDT1 family protein</fullName>
    </submittedName>
</protein>
<feature type="transmembrane region" description="Helical" evidence="1">
    <location>
        <begin position="40"/>
        <end position="59"/>
    </location>
</feature>
<feature type="transmembrane region" description="Helical" evidence="1">
    <location>
        <begin position="211"/>
        <end position="231"/>
    </location>
</feature>
<keyword evidence="1" id="KW-0812">Transmembrane</keyword>
<proteinExistence type="predicted"/>
<dbReference type="Proteomes" id="UP000662314">
    <property type="component" value="Unassembled WGS sequence"/>
</dbReference>
<dbReference type="Pfam" id="PF16955">
    <property type="entry name" value="OFeT_1"/>
    <property type="match status" value="1"/>
</dbReference>
<reference evidence="2 3" key="1">
    <citation type="journal article" date="2021" name="Int. J. Syst. Evol. Microbiol.">
        <title>Amazonocrinis nigriterrae gen. nov., sp. nov., Atlanticothrix silvestris gen. nov., sp. nov. and Dendronalium phyllosphericum gen. nov., sp. nov., nostocacean cyanobacteria from Brazilian environments.</title>
        <authorList>
            <person name="Alvarenga D.O."/>
            <person name="Andreote A.P.D."/>
            <person name="Branco L.H.Z."/>
            <person name="Delbaje E."/>
            <person name="Cruz R.B."/>
            <person name="Varani A.M."/>
            <person name="Fiore M.F."/>
        </authorList>
    </citation>
    <scope>NUCLEOTIDE SEQUENCE [LARGE SCALE GENOMIC DNA]</scope>
    <source>
        <strain evidence="2 3">CENA369</strain>
    </source>
</reference>
<dbReference type="EMBL" id="JAECZA010000003">
    <property type="protein sequence ID" value="MBH8571728.1"/>
    <property type="molecule type" value="Genomic_DNA"/>
</dbReference>
<evidence type="ECO:0000313" key="2">
    <source>
        <dbReference type="EMBL" id="MBH8571728.1"/>
    </source>
</evidence>
<dbReference type="AlphaFoldDB" id="A0A8J7I0A1"/>
<feature type="transmembrane region" description="Helical" evidence="1">
    <location>
        <begin position="128"/>
        <end position="149"/>
    </location>
</feature>
<feature type="transmembrane region" description="Helical" evidence="1">
    <location>
        <begin position="155"/>
        <end position="174"/>
    </location>
</feature>
<feature type="transmembrane region" description="Helical" evidence="1">
    <location>
        <begin position="181"/>
        <end position="199"/>
    </location>
</feature>
<keyword evidence="1" id="KW-1133">Transmembrane helix</keyword>
<organism evidence="2 3">
    <name type="scientific">Dendronalium phyllosphericum CENA369</name>
    <dbReference type="NCBI Taxonomy" id="1725256"/>
    <lineage>
        <taxon>Bacteria</taxon>
        <taxon>Bacillati</taxon>
        <taxon>Cyanobacteriota</taxon>
        <taxon>Cyanophyceae</taxon>
        <taxon>Nostocales</taxon>
        <taxon>Nostocaceae</taxon>
        <taxon>Dendronalium</taxon>
        <taxon>Dendronalium phyllosphericum</taxon>
    </lineage>
</organism>
<dbReference type="InterPro" id="IPR031594">
    <property type="entry name" value="OFeT_1"/>
</dbReference>
<accession>A0A8J7I0A1</accession>
<comment type="caution">
    <text evidence="2">The sequence shown here is derived from an EMBL/GenBank/DDBJ whole genome shotgun (WGS) entry which is preliminary data.</text>
</comment>
<keyword evidence="1" id="KW-0472">Membrane</keyword>
<name>A0A8J7I0A1_9NOST</name>
<dbReference type="RefSeq" id="WP_214430567.1">
    <property type="nucleotide sequence ID" value="NZ_CAWPUQ010000133.1"/>
</dbReference>
<keyword evidence="3" id="KW-1185">Reference proteome</keyword>
<gene>
    <name evidence="2" type="ORF">I8752_01535</name>
</gene>
<evidence type="ECO:0000313" key="3">
    <source>
        <dbReference type="Proteomes" id="UP000662314"/>
    </source>
</evidence>
<sequence length="250" mass="27220">MNIGVFVSALSSASVEFIETAAIAYAIASSGYPREASFGVIAGLSVVSVAAIVLGTQLQAIPLELLQIVIGLLLLWFGFGWVRKSVWRQVEGKRAGWISDPLTSEGIVLETENPGFNFLNFILMTKSAAIEALEVAIVIITLGLASGAWNESLSGAFFAFLLTTAVVTLLHGQLIQIPEILIKLSAGIILMAFGTFWIGEGLDFKWFLGELTLLIFIIFYGTLSFIVIRWLQSKQHTYSKEQEIGNEEQA</sequence>
<feature type="transmembrane region" description="Helical" evidence="1">
    <location>
        <begin position="65"/>
        <end position="82"/>
    </location>
</feature>